<keyword evidence="6" id="KW-0547">Nucleotide-binding</keyword>
<evidence type="ECO:0000313" key="14">
    <source>
        <dbReference type="EMBL" id="GAA0467352.1"/>
    </source>
</evidence>
<evidence type="ECO:0000256" key="3">
    <source>
        <dbReference type="ARBA" id="ARBA00013253"/>
    </source>
</evidence>
<evidence type="ECO:0000256" key="6">
    <source>
        <dbReference type="ARBA" id="ARBA00022741"/>
    </source>
</evidence>
<proteinExistence type="inferred from homology"/>
<gene>
    <name evidence="14" type="ORF">GCM10009096_05150</name>
</gene>
<dbReference type="Proteomes" id="UP001500713">
    <property type="component" value="Unassembled WGS sequence"/>
</dbReference>
<organism evidence="14 15">
    <name type="scientific">Parasphingorhabdus litoris</name>
    <dbReference type="NCBI Taxonomy" id="394733"/>
    <lineage>
        <taxon>Bacteria</taxon>
        <taxon>Pseudomonadati</taxon>
        <taxon>Pseudomonadota</taxon>
        <taxon>Alphaproteobacteria</taxon>
        <taxon>Sphingomonadales</taxon>
        <taxon>Sphingomonadaceae</taxon>
        <taxon>Parasphingorhabdus</taxon>
    </lineage>
</organism>
<evidence type="ECO:0000256" key="7">
    <source>
        <dbReference type="ARBA" id="ARBA00022777"/>
    </source>
</evidence>
<keyword evidence="7" id="KW-0418">Kinase</keyword>
<dbReference type="EMBL" id="BAAAEM010000002">
    <property type="protein sequence ID" value="GAA0467352.1"/>
    <property type="molecule type" value="Genomic_DNA"/>
</dbReference>
<keyword evidence="8" id="KW-0067">ATP-binding</keyword>
<evidence type="ECO:0000256" key="10">
    <source>
        <dbReference type="ARBA" id="ARBA00029409"/>
    </source>
</evidence>
<sequence length="161" mass="17925">MPESRYLIALGSNQRHIRYGLPRAVLKAAMAELDANAITVLRRSSIIESRPIGPSNRQYANAAILVETQHDPKSLLNALKSIESAFGSRRGVRWSRRVLDLDIILWGGGSFYSHVPALTIPHVEMQKRPFVLRPAAEIAADWSDPVTGLTIRQLAYRIGKT</sequence>
<name>A0ABP3JYP1_9SPHN</name>
<feature type="domain" description="7,8-dihydro-6-hydroxymethylpterin-pyrophosphokinase" evidence="13">
    <location>
        <begin position="8"/>
        <end position="139"/>
    </location>
</feature>
<evidence type="ECO:0000256" key="12">
    <source>
        <dbReference type="ARBA" id="ARBA00033413"/>
    </source>
</evidence>
<dbReference type="SUPFAM" id="SSF55083">
    <property type="entry name" value="6-hydroxymethyl-7,8-dihydropterin pyrophosphokinase, HPPK"/>
    <property type="match status" value="1"/>
</dbReference>
<comment type="function">
    <text evidence="10">Catalyzes the transfer of pyrophosphate from adenosine triphosphate (ATP) to 6-hydroxymethyl-7,8-dihydropterin, an enzymatic step in folate biosynthesis pathway.</text>
</comment>
<evidence type="ECO:0000256" key="5">
    <source>
        <dbReference type="ARBA" id="ARBA00022679"/>
    </source>
</evidence>
<dbReference type="Pfam" id="PF01288">
    <property type="entry name" value="HPPK"/>
    <property type="match status" value="1"/>
</dbReference>
<evidence type="ECO:0000256" key="11">
    <source>
        <dbReference type="ARBA" id="ARBA00029766"/>
    </source>
</evidence>
<evidence type="ECO:0000256" key="4">
    <source>
        <dbReference type="ARBA" id="ARBA00016218"/>
    </source>
</evidence>
<dbReference type="PANTHER" id="PTHR43071:SF1">
    <property type="entry name" value="2-AMINO-4-HYDROXY-6-HYDROXYMETHYLDIHYDROPTERIDINE PYROPHOSPHOKINASE"/>
    <property type="match status" value="1"/>
</dbReference>
<evidence type="ECO:0000256" key="9">
    <source>
        <dbReference type="ARBA" id="ARBA00022909"/>
    </source>
</evidence>
<dbReference type="InterPro" id="IPR035907">
    <property type="entry name" value="Hppk_sf"/>
</dbReference>
<accession>A0ABP3JYP1</accession>
<keyword evidence="9" id="KW-0289">Folate biosynthesis</keyword>
<evidence type="ECO:0000256" key="2">
    <source>
        <dbReference type="ARBA" id="ARBA00005810"/>
    </source>
</evidence>
<dbReference type="NCBIfam" id="TIGR01498">
    <property type="entry name" value="folK"/>
    <property type="match status" value="1"/>
</dbReference>
<keyword evidence="15" id="KW-1185">Reference proteome</keyword>
<evidence type="ECO:0000259" key="13">
    <source>
        <dbReference type="Pfam" id="PF01288"/>
    </source>
</evidence>
<evidence type="ECO:0000256" key="1">
    <source>
        <dbReference type="ARBA" id="ARBA00005051"/>
    </source>
</evidence>
<dbReference type="EC" id="2.7.6.3" evidence="3"/>
<dbReference type="PANTHER" id="PTHR43071">
    <property type="entry name" value="2-AMINO-4-HYDROXY-6-HYDROXYMETHYLDIHYDROPTERIDINE PYROPHOSPHOKINASE"/>
    <property type="match status" value="1"/>
</dbReference>
<keyword evidence="5" id="KW-0808">Transferase</keyword>
<dbReference type="CDD" id="cd00483">
    <property type="entry name" value="HPPK"/>
    <property type="match status" value="1"/>
</dbReference>
<evidence type="ECO:0000256" key="8">
    <source>
        <dbReference type="ARBA" id="ARBA00022840"/>
    </source>
</evidence>
<evidence type="ECO:0000313" key="15">
    <source>
        <dbReference type="Proteomes" id="UP001500713"/>
    </source>
</evidence>
<reference evidence="15" key="1">
    <citation type="journal article" date="2019" name="Int. J. Syst. Evol. Microbiol.">
        <title>The Global Catalogue of Microorganisms (GCM) 10K type strain sequencing project: providing services to taxonomists for standard genome sequencing and annotation.</title>
        <authorList>
            <consortium name="The Broad Institute Genomics Platform"/>
            <consortium name="The Broad Institute Genome Sequencing Center for Infectious Disease"/>
            <person name="Wu L."/>
            <person name="Ma J."/>
        </authorList>
    </citation>
    <scope>NUCLEOTIDE SEQUENCE [LARGE SCALE GENOMIC DNA]</scope>
    <source>
        <strain evidence="15">JCM 14162</strain>
    </source>
</reference>
<dbReference type="RefSeq" id="WP_229953943.1">
    <property type="nucleotide sequence ID" value="NZ_BAAAEM010000002.1"/>
</dbReference>
<dbReference type="InterPro" id="IPR000550">
    <property type="entry name" value="Hppk"/>
</dbReference>
<dbReference type="Gene3D" id="3.30.70.560">
    <property type="entry name" value="7,8-Dihydro-6-hydroxymethylpterin-pyrophosphokinase HPPK"/>
    <property type="match status" value="1"/>
</dbReference>
<comment type="pathway">
    <text evidence="1">Cofactor biosynthesis; tetrahydrofolate biosynthesis; 2-amino-4-hydroxy-6-hydroxymethyl-7,8-dihydropteridine diphosphate from 7,8-dihydroneopterin triphosphate: step 4/4.</text>
</comment>
<comment type="caution">
    <text evidence="14">The sequence shown here is derived from an EMBL/GenBank/DDBJ whole genome shotgun (WGS) entry which is preliminary data.</text>
</comment>
<comment type="similarity">
    <text evidence="2">Belongs to the HPPK family.</text>
</comment>
<protein>
    <recommendedName>
        <fullName evidence="4">2-amino-4-hydroxy-6-hydroxymethyldihydropteridine pyrophosphokinase</fullName>
        <ecNumber evidence="3">2.7.6.3</ecNumber>
    </recommendedName>
    <alternativeName>
        <fullName evidence="11">6-hydroxymethyl-7,8-dihydropterin pyrophosphokinase</fullName>
    </alternativeName>
    <alternativeName>
        <fullName evidence="12">7,8-dihydro-6-hydroxymethylpterin-pyrophosphokinase</fullName>
    </alternativeName>
</protein>